<dbReference type="RefSeq" id="WP_075528043.1">
    <property type="nucleotide sequence ID" value="NZ_CP017560.1"/>
</dbReference>
<organism evidence="2 3">
    <name type="scientific">Sporosarcina ureilytica</name>
    <dbReference type="NCBI Taxonomy" id="298596"/>
    <lineage>
        <taxon>Bacteria</taxon>
        <taxon>Bacillati</taxon>
        <taxon>Bacillota</taxon>
        <taxon>Bacilli</taxon>
        <taxon>Bacillales</taxon>
        <taxon>Caryophanaceae</taxon>
        <taxon>Sporosarcina</taxon>
    </lineage>
</organism>
<keyword evidence="1" id="KW-1133">Transmembrane helix</keyword>
<feature type="transmembrane region" description="Helical" evidence="1">
    <location>
        <begin position="7"/>
        <end position="26"/>
    </location>
</feature>
<gene>
    <name evidence="2" type="ORF">BI350_10355</name>
</gene>
<name>A0A1D8JGQ9_9BACL</name>
<dbReference type="AlphaFoldDB" id="A0A1D8JGQ9"/>
<evidence type="ECO:0000313" key="3">
    <source>
        <dbReference type="Proteomes" id="UP000185746"/>
    </source>
</evidence>
<protein>
    <submittedName>
        <fullName evidence="2">Uncharacterized protein</fullName>
    </submittedName>
</protein>
<keyword evidence="1" id="KW-0812">Transmembrane</keyword>
<dbReference type="EMBL" id="CP017560">
    <property type="protein sequence ID" value="AOV07897.1"/>
    <property type="molecule type" value="Genomic_DNA"/>
</dbReference>
<evidence type="ECO:0000256" key="1">
    <source>
        <dbReference type="SAM" id="Phobius"/>
    </source>
</evidence>
<feature type="transmembrane region" description="Helical" evidence="1">
    <location>
        <begin position="46"/>
        <end position="68"/>
    </location>
</feature>
<dbReference type="Proteomes" id="UP000185746">
    <property type="component" value="Chromosome"/>
</dbReference>
<reference evidence="2 3" key="1">
    <citation type="submission" date="2016-09" db="EMBL/GenBank/DDBJ databases">
        <title>Complete genome sequence of the Lysinibacillus sphaericus LMG 22257, a specie of Bacillus with ureolytic activity that can effectively biodeposit calcium carbonate.</title>
        <authorList>
            <person name="Yan W."/>
        </authorList>
    </citation>
    <scope>NUCLEOTIDE SEQUENCE [LARGE SCALE GENOMIC DNA]</scope>
    <source>
        <strain evidence="2 3">LMG 22257</strain>
    </source>
</reference>
<proteinExistence type="predicted"/>
<accession>A0A1D8JGQ9</accession>
<keyword evidence="1" id="KW-0472">Membrane</keyword>
<sequence>MRVSRSIIFLTIGVFMFSPIIINWVVASGPWFGIIPSANNDWIGFFGDYLGSAITAGSLIITILYTTWQYKDQDRKRIQPYLSIKQLHKSKFLDETINITTDQYRIGAIGLFSEKNKAGKDGGIYFESLELHGEVSNIGIGTAINISIKDISIENRIFMNGNTLHAMNIGDIAYFRIIFNDIFLASESLSDIFINSQNDSRETSQEIPRLKMKFKLIYSDMLGNNYTQNALVDIQVIKERSSIVYPNILFQNMTFPELIKK</sequence>
<dbReference type="KEGG" id="surl:BI350_10355"/>
<keyword evidence="3" id="KW-1185">Reference proteome</keyword>
<evidence type="ECO:0000313" key="2">
    <source>
        <dbReference type="EMBL" id="AOV07897.1"/>
    </source>
</evidence>